<feature type="transmembrane region" description="Helical" evidence="1">
    <location>
        <begin position="32"/>
        <end position="56"/>
    </location>
</feature>
<reference evidence="2 3" key="1">
    <citation type="submission" date="2021-02" db="EMBL/GenBank/DDBJ databases">
        <authorList>
            <person name="Park J.-S."/>
        </authorList>
    </citation>
    <scope>NUCLEOTIDE SEQUENCE [LARGE SCALE GENOMIC DNA]</scope>
    <source>
        <strain evidence="2 3">188UL20-2</strain>
    </source>
</reference>
<keyword evidence="1" id="KW-0812">Transmembrane</keyword>
<dbReference type="Proteomes" id="UP000809621">
    <property type="component" value="Unassembled WGS sequence"/>
</dbReference>
<evidence type="ECO:0000313" key="3">
    <source>
        <dbReference type="Proteomes" id="UP000809621"/>
    </source>
</evidence>
<name>A0ABS2HGH2_9VIBR</name>
<dbReference type="RefSeq" id="WP_205157149.1">
    <property type="nucleotide sequence ID" value="NZ_JAFEUM010000001.1"/>
</dbReference>
<comment type="caution">
    <text evidence="2">The sequence shown here is derived from an EMBL/GenBank/DDBJ whole genome shotgun (WGS) entry which is preliminary data.</text>
</comment>
<protein>
    <submittedName>
        <fullName evidence="2">Uncharacterized protein</fullName>
    </submittedName>
</protein>
<evidence type="ECO:0000313" key="2">
    <source>
        <dbReference type="EMBL" id="MBM7035557.1"/>
    </source>
</evidence>
<keyword evidence="1" id="KW-1133">Transmembrane helix</keyword>
<organism evidence="2 3">
    <name type="scientific">Vibrio ulleungensis</name>
    <dbReference type="NCBI Taxonomy" id="2807619"/>
    <lineage>
        <taxon>Bacteria</taxon>
        <taxon>Pseudomonadati</taxon>
        <taxon>Pseudomonadota</taxon>
        <taxon>Gammaproteobacteria</taxon>
        <taxon>Vibrionales</taxon>
        <taxon>Vibrionaceae</taxon>
        <taxon>Vibrio</taxon>
    </lineage>
</organism>
<sequence>MKNLLLVEWQTLHNQYHDYDKLSQWIKLSATVLFVITYLMHGHWVITIGLVGLLWLQEAMLKTFQSRIEFRLLAVEQMVEGGSDVMSSPLQLHSQFSKRRPSLSGLIKDNFKQSLRPTVAIFYLTLMALTVLSMLLQ</sequence>
<gene>
    <name evidence="2" type="ORF">JQC93_03975</name>
</gene>
<proteinExistence type="predicted"/>
<keyword evidence="1" id="KW-0472">Membrane</keyword>
<dbReference type="EMBL" id="JAFEUM010000001">
    <property type="protein sequence ID" value="MBM7035557.1"/>
    <property type="molecule type" value="Genomic_DNA"/>
</dbReference>
<keyword evidence="3" id="KW-1185">Reference proteome</keyword>
<evidence type="ECO:0000256" key="1">
    <source>
        <dbReference type="SAM" id="Phobius"/>
    </source>
</evidence>
<accession>A0ABS2HGH2</accession>
<feature type="transmembrane region" description="Helical" evidence="1">
    <location>
        <begin position="118"/>
        <end position="136"/>
    </location>
</feature>